<dbReference type="InterPro" id="IPR009081">
    <property type="entry name" value="PP-bd_ACP"/>
</dbReference>
<accession>A0A250IAP0</accession>
<dbReference type="InterPro" id="IPR036736">
    <property type="entry name" value="ACP-like_sf"/>
</dbReference>
<gene>
    <name evidence="2" type="ORF">MEBOL_002393</name>
</gene>
<dbReference type="Proteomes" id="UP000217289">
    <property type="component" value="Chromosome"/>
</dbReference>
<organism evidence="2 3">
    <name type="scientific">Melittangium boletus DSM 14713</name>
    <dbReference type="NCBI Taxonomy" id="1294270"/>
    <lineage>
        <taxon>Bacteria</taxon>
        <taxon>Pseudomonadati</taxon>
        <taxon>Myxococcota</taxon>
        <taxon>Myxococcia</taxon>
        <taxon>Myxococcales</taxon>
        <taxon>Cystobacterineae</taxon>
        <taxon>Archangiaceae</taxon>
        <taxon>Melittangium</taxon>
    </lineage>
</organism>
<keyword evidence="3" id="KW-1185">Reference proteome</keyword>
<sequence length="93" mass="10356">MVEPELVVLAEIRRIVTQELEWKGPVEPAHHLTRDLQLDSLGLTVLAVELENRFRIRLSMEDSVGVNTVADLIHLVASRLTGASHESYAESSP</sequence>
<protein>
    <submittedName>
        <fullName evidence="2">Acyl carrier protein</fullName>
    </submittedName>
</protein>
<dbReference type="KEGG" id="mbd:MEBOL_002393"/>
<evidence type="ECO:0000313" key="2">
    <source>
        <dbReference type="EMBL" id="ATB28944.1"/>
    </source>
</evidence>
<dbReference type="RefSeq" id="WP_095977574.1">
    <property type="nucleotide sequence ID" value="NZ_CP022163.1"/>
</dbReference>
<evidence type="ECO:0000259" key="1">
    <source>
        <dbReference type="PROSITE" id="PS50075"/>
    </source>
</evidence>
<name>A0A250IAP0_9BACT</name>
<dbReference type="PROSITE" id="PS50075">
    <property type="entry name" value="CARRIER"/>
    <property type="match status" value="1"/>
</dbReference>
<dbReference type="EMBL" id="CP022163">
    <property type="protein sequence ID" value="ATB28944.1"/>
    <property type="molecule type" value="Genomic_DNA"/>
</dbReference>
<dbReference type="Pfam" id="PF00550">
    <property type="entry name" value="PP-binding"/>
    <property type="match status" value="1"/>
</dbReference>
<evidence type="ECO:0000313" key="3">
    <source>
        <dbReference type="Proteomes" id="UP000217289"/>
    </source>
</evidence>
<reference evidence="2 3" key="1">
    <citation type="submission" date="2017-06" db="EMBL/GenBank/DDBJ databases">
        <authorList>
            <person name="Kim H.J."/>
            <person name="Triplett B.A."/>
        </authorList>
    </citation>
    <scope>NUCLEOTIDE SEQUENCE [LARGE SCALE GENOMIC DNA]</scope>
    <source>
        <strain evidence="2 3">DSM 14713</strain>
    </source>
</reference>
<dbReference type="AlphaFoldDB" id="A0A250IAP0"/>
<dbReference type="Gene3D" id="1.10.1200.10">
    <property type="entry name" value="ACP-like"/>
    <property type="match status" value="1"/>
</dbReference>
<proteinExistence type="predicted"/>
<feature type="domain" description="Carrier" evidence="1">
    <location>
        <begin position="3"/>
        <end position="80"/>
    </location>
</feature>
<dbReference type="OrthoDB" id="5382944at2"/>
<dbReference type="SUPFAM" id="SSF47336">
    <property type="entry name" value="ACP-like"/>
    <property type="match status" value="1"/>
</dbReference>